<accession>A0ABN7AD07</accession>
<comment type="function">
    <text evidence="7">Core component of RNA polymerase I (Pol I), a DNA-dependent RNA polymerase which synthesizes ribosomal RNA precursors using the four ribonucleoside triphosphates as substrates. Can mediate Pol I proofreading of the nascent RNA transcript. Anchors into the Pol I active site to monitor transcription fidelity and cleave mis-incorporated 5'-ribonucleotides.</text>
</comment>
<name>A0ABN7AD07_9HEMI</name>
<evidence type="ECO:0000256" key="7">
    <source>
        <dbReference type="ARBA" id="ARBA00044497"/>
    </source>
</evidence>
<keyword evidence="3" id="KW-0479">Metal-binding</keyword>
<evidence type="ECO:0000256" key="8">
    <source>
        <dbReference type="PIRNR" id="PIRNR005586"/>
    </source>
</evidence>
<evidence type="ECO:0000256" key="9">
    <source>
        <dbReference type="PROSITE-ProRule" id="PRU00472"/>
    </source>
</evidence>
<dbReference type="PROSITE" id="PS51133">
    <property type="entry name" value="ZF_TFIIS_2"/>
    <property type="match status" value="1"/>
</dbReference>
<evidence type="ECO:0000256" key="1">
    <source>
        <dbReference type="ARBA" id="ARBA00004604"/>
    </source>
</evidence>
<dbReference type="InterPro" id="IPR034004">
    <property type="entry name" value="Zn_ribbon_RPA12_C"/>
</dbReference>
<dbReference type="SUPFAM" id="SSF57783">
    <property type="entry name" value="Zinc beta-ribbon"/>
    <property type="match status" value="1"/>
</dbReference>
<proteinExistence type="inferred from homology"/>
<comment type="function">
    <text evidence="8">DNA-dependent RNA polymerase catalyzes the transcription of DNA into RNA using the four ribonucleoside triphosphates as substrates.</text>
</comment>
<dbReference type="PANTHER" id="PTHR11239">
    <property type="entry name" value="DNA-DIRECTED RNA POLYMERASE"/>
    <property type="match status" value="1"/>
</dbReference>
<evidence type="ECO:0000256" key="6">
    <source>
        <dbReference type="ARBA" id="ARBA00023242"/>
    </source>
</evidence>
<dbReference type="EMBL" id="AP028909">
    <property type="protein sequence ID" value="BES88740.1"/>
    <property type="molecule type" value="Genomic_DNA"/>
</dbReference>
<dbReference type="PIRSF" id="PIRSF005586">
    <property type="entry name" value="RNApol_RpoM"/>
    <property type="match status" value="1"/>
</dbReference>
<feature type="domain" description="TFIIS-type" evidence="10">
    <location>
        <begin position="72"/>
        <end position="112"/>
    </location>
</feature>
<dbReference type="InterPro" id="IPR012164">
    <property type="entry name" value="Rpa12/Rpb9/Rpc10/TFS"/>
</dbReference>
<dbReference type="PROSITE" id="PS00466">
    <property type="entry name" value="ZF_TFIIS_1"/>
    <property type="match status" value="1"/>
</dbReference>
<dbReference type="SMART" id="SM00440">
    <property type="entry name" value="ZnF_C2C2"/>
    <property type="match status" value="1"/>
</dbReference>
<comment type="similarity">
    <text evidence="8">Belongs to the archaeal rpoM/eukaryotic RPA12/RPB9/RPC11 RNA polymerase family.</text>
</comment>
<dbReference type="Pfam" id="PF01096">
    <property type="entry name" value="Zn_ribbon_TFIIS"/>
    <property type="match status" value="1"/>
</dbReference>
<sequence>MNTVAESGFCPECGTILPYIGATNTVKCFSCKKECGLEAYAEDNETVYTVVFNTYTKKKANADEPAEEGPIVERTCKKCGHDRMSYATLQLRSADEGQTVFYTCSMCKFKETENS</sequence>
<evidence type="ECO:0000313" key="12">
    <source>
        <dbReference type="Proteomes" id="UP001307889"/>
    </source>
</evidence>
<gene>
    <name evidence="11" type="ORF">NTJ_01547</name>
</gene>
<comment type="subcellular location">
    <subcellularLocation>
        <location evidence="1">Nucleus</location>
        <location evidence="1">Nucleolus</location>
    </subcellularLocation>
</comment>
<protein>
    <recommendedName>
        <fullName evidence="8">DNA-directed RNA polymerase subunit</fullName>
    </recommendedName>
</protein>
<evidence type="ECO:0000256" key="4">
    <source>
        <dbReference type="ARBA" id="ARBA00022771"/>
    </source>
</evidence>
<keyword evidence="5" id="KW-0862">Zinc</keyword>
<keyword evidence="12" id="KW-1185">Reference proteome</keyword>
<keyword evidence="2 8" id="KW-0240">DNA-directed RNA polymerase</keyword>
<evidence type="ECO:0000259" key="10">
    <source>
        <dbReference type="PROSITE" id="PS51133"/>
    </source>
</evidence>
<keyword evidence="4 9" id="KW-0863">Zinc-finger</keyword>
<dbReference type="PANTHER" id="PTHR11239:SF14">
    <property type="entry name" value="DNA-DIRECTED RNA POLYMERASE I SUBUNIT RPA12"/>
    <property type="match status" value="1"/>
</dbReference>
<dbReference type="Proteomes" id="UP001307889">
    <property type="component" value="Chromosome 1"/>
</dbReference>
<keyword evidence="6 8" id="KW-0539">Nucleus</keyword>
<dbReference type="CDD" id="cd10507">
    <property type="entry name" value="Zn-ribbon_RPA12"/>
    <property type="match status" value="1"/>
</dbReference>
<reference evidence="11 12" key="1">
    <citation type="submission" date="2023-09" db="EMBL/GenBank/DDBJ databases">
        <title>Nesidiocoris tenuis whole genome shotgun sequence.</title>
        <authorList>
            <person name="Shibata T."/>
            <person name="Shimoda M."/>
            <person name="Kobayashi T."/>
            <person name="Uehara T."/>
        </authorList>
    </citation>
    <scope>NUCLEOTIDE SEQUENCE [LARGE SCALE GENOMIC DNA]</scope>
    <source>
        <strain evidence="11 12">Japan</strain>
    </source>
</reference>
<dbReference type="Gene3D" id="2.20.25.10">
    <property type="match status" value="1"/>
</dbReference>
<evidence type="ECO:0000256" key="5">
    <source>
        <dbReference type="ARBA" id="ARBA00022833"/>
    </source>
</evidence>
<evidence type="ECO:0000256" key="3">
    <source>
        <dbReference type="ARBA" id="ARBA00022723"/>
    </source>
</evidence>
<dbReference type="InterPro" id="IPR001222">
    <property type="entry name" value="Znf_TFIIS"/>
</dbReference>
<evidence type="ECO:0000256" key="2">
    <source>
        <dbReference type="ARBA" id="ARBA00022478"/>
    </source>
</evidence>
<keyword evidence="8" id="KW-0804">Transcription</keyword>
<evidence type="ECO:0000313" key="11">
    <source>
        <dbReference type="EMBL" id="BES88740.1"/>
    </source>
</evidence>
<organism evidence="11 12">
    <name type="scientific">Nesidiocoris tenuis</name>
    <dbReference type="NCBI Taxonomy" id="355587"/>
    <lineage>
        <taxon>Eukaryota</taxon>
        <taxon>Metazoa</taxon>
        <taxon>Ecdysozoa</taxon>
        <taxon>Arthropoda</taxon>
        <taxon>Hexapoda</taxon>
        <taxon>Insecta</taxon>
        <taxon>Pterygota</taxon>
        <taxon>Neoptera</taxon>
        <taxon>Paraneoptera</taxon>
        <taxon>Hemiptera</taxon>
        <taxon>Heteroptera</taxon>
        <taxon>Panheteroptera</taxon>
        <taxon>Cimicomorpha</taxon>
        <taxon>Miridae</taxon>
        <taxon>Dicyphina</taxon>
        <taxon>Nesidiocoris</taxon>
    </lineage>
</organism>